<protein>
    <submittedName>
        <fullName evidence="1">Uncharacterized protein</fullName>
    </submittedName>
</protein>
<evidence type="ECO:0000313" key="1">
    <source>
        <dbReference type="EMBL" id="WMV29566.1"/>
    </source>
</evidence>
<name>A0AAF0QUA0_SOLVR</name>
<reference evidence="1" key="1">
    <citation type="submission" date="2023-08" db="EMBL/GenBank/DDBJ databases">
        <title>A de novo genome assembly of Solanum verrucosum Schlechtendal, a Mexican diploid species geographically isolated from the other diploid A-genome species in potato relatives.</title>
        <authorList>
            <person name="Hosaka K."/>
        </authorList>
    </citation>
    <scope>NUCLEOTIDE SEQUENCE</scope>
    <source>
        <tissue evidence="1">Young leaves</tissue>
    </source>
</reference>
<accession>A0AAF0QUA0</accession>
<sequence>MVVIMSANNKKVSLGCPDKFMATEAKLGSTICINKECEADDDDDDDASKIAPAA</sequence>
<organism evidence="1 2">
    <name type="scientific">Solanum verrucosum</name>
    <dbReference type="NCBI Taxonomy" id="315347"/>
    <lineage>
        <taxon>Eukaryota</taxon>
        <taxon>Viridiplantae</taxon>
        <taxon>Streptophyta</taxon>
        <taxon>Embryophyta</taxon>
        <taxon>Tracheophyta</taxon>
        <taxon>Spermatophyta</taxon>
        <taxon>Magnoliopsida</taxon>
        <taxon>eudicotyledons</taxon>
        <taxon>Gunneridae</taxon>
        <taxon>Pentapetalae</taxon>
        <taxon>asterids</taxon>
        <taxon>lamiids</taxon>
        <taxon>Solanales</taxon>
        <taxon>Solanaceae</taxon>
        <taxon>Solanoideae</taxon>
        <taxon>Solaneae</taxon>
        <taxon>Solanum</taxon>
    </lineage>
</organism>
<dbReference type="AlphaFoldDB" id="A0AAF0QUA0"/>
<keyword evidence="2" id="KW-1185">Reference proteome</keyword>
<evidence type="ECO:0000313" key="2">
    <source>
        <dbReference type="Proteomes" id="UP001234989"/>
    </source>
</evidence>
<proteinExistence type="predicted"/>
<dbReference type="EMBL" id="CP133616">
    <property type="protein sequence ID" value="WMV29566.1"/>
    <property type="molecule type" value="Genomic_DNA"/>
</dbReference>
<gene>
    <name evidence="1" type="ORF">MTR67_022951</name>
</gene>
<dbReference type="Proteomes" id="UP001234989">
    <property type="component" value="Chromosome 5"/>
</dbReference>